<dbReference type="AlphaFoldDB" id="A0AB35N5B1"/>
<evidence type="ECO:0000313" key="1">
    <source>
        <dbReference type="EMBL" id="MDP2504086.1"/>
    </source>
</evidence>
<gene>
    <name evidence="1" type="ORF">Q8W42_25795</name>
</gene>
<feature type="non-terminal residue" evidence="1">
    <location>
        <position position="1"/>
    </location>
</feature>
<proteinExistence type="predicted"/>
<accession>A0AB35N5B1</accession>
<dbReference type="Proteomes" id="UP001177935">
    <property type="component" value="Unassembled WGS sequence"/>
</dbReference>
<organism evidence="1 2">
    <name type="scientific">Vibrio splendidus</name>
    <dbReference type="NCBI Taxonomy" id="29497"/>
    <lineage>
        <taxon>Bacteria</taxon>
        <taxon>Pseudomonadati</taxon>
        <taxon>Pseudomonadota</taxon>
        <taxon>Gammaproteobacteria</taxon>
        <taxon>Vibrionales</taxon>
        <taxon>Vibrionaceae</taxon>
        <taxon>Vibrio</taxon>
    </lineage>
</organism>
<protein>
    <submittedName>
        <fullName evidence="1">Replication endonuclease</fullName>
    </submittedName>
</protein>
<evidence type="ECO:0000313" key="2">
    <source>
        <dbReference type="Proteomes" id="UP001177935"/>
    </source>
</evidence>
<name>A0AB35N5B1_VIBSP</name>
<dbReference type="GO" id="GO:0004519">
    <property type="term" value="F:endonuclease activity"/>
    <property type="evidence" value="ECO:0007669"/>
    <property type="project" value="UniProtKB-KW"/>
</dbReference>
<reference evidence="1" key="1">
    <citation type="submission" date="2023-07" db="EMBL/GenBank/DDBJ databases">
        <title>Genome content predicts the carbon catabolic preferences of heterotrophic bacteria.</title>
        <authorList>
            <person name="Gralka M."/>
        </authorList>
    </citation>
    <scope>NUCLEOTIDE SEQUENCE</scope>
    <source>
        <strain evidence="1">6E02</strain>
    </source>
</reference>
<feature type="non-terminal residue" evidence="1">
    <location>
        <position position="169"/>
    </location>
</feature>
<keyword evidence="1" id="KW-0378">Hydrolase</keyword>
<keyword evidence="1" id="KW-0255">Endonuclease</keyword>
<sequence length="169" mass="19547">KKRSNPTDRNLALFITERVSFVDNVVHHFTQKFPFGFISHEPKPLELTHDILMSDDALKNFAIQLTVAFVDIINDIAVTDADDIPESPTDYYHALHYAFEQIRDLMLKVFIEPPSADTRDIGQTLTVRDAEILLECAIRRCIDPKNLVRKFKRLRKRYIEHAQVTLGNV</sequence>
<dbReference type="EMBL" id="JAUYVL010000057">
    <property type="protein sequence ID" value="MDP2504086.1"/>
    <property type="molecule type" value="Genomic_DNA"/>
</dbReference>
<keyword evidence="1" id="KW-0540">Nuclease</keyword>
<comment type="caution">
    <text evidence="1">The sequence shown here is derived from an EMBL/GenBank/DDBJ whole genome shotgun (WGS) entry which is preliminary data.</text>
</comment>